<evidence type="ECO:0000256" key="2">
    <source>
        <dbReference type="ARBA" id="ARBA00022679"/>
    </source>
</evidence>
<dbReference type="OrthoDB" id="5839at2759"/>
<dbReference type="PANTHER" id="PTHR45800:SF11">
    <property type="entry name" value="PHOSPHATIDYLINOSITOL 3-KINASE-RELATED PROTEIN KINASE"/>
    <property type="match status" value="1"/>
</dbReference>
<dbReference type="GO" id="GO:0016301">
    <property type="term" value="F:kinase activity"/>
    <property type="evidence" value="ECO:0007669"/>
    <property type="project" value="UniProtKB-KW"/>
</dbReference>
<keyword evidence="5" id="KW-0067">ATP-binding</keyword>
<dbReference type="AlphaFoldDB" id="A0A1Q9DDH0"/>
<evidence type="ECO:0000313" key="6">
    <source>
        <dbReference type="EMBL" id="OLP93197.1"/>
    </source>
</evidence>
<sequence>MDPCKVDLGVDLGKALAKRSNSVAVSPPRRLTHTDTLGNFSDVSNSLRAKLVDDVHEDAVSPVELDHGQTGHVYALEAGGQKIAVFKPVDGEKFHRKSLDAGKGAVREEAVYLVDRLTGSQAGVPVTSRASIQVDGHTLEGSVQAFVMDVQGFIEDYGIPRKLEEAVAFIPQADAESIALLDMRVFNMDRHPGNLLLLKKAKPHGLGPIDHGCCLPPWWCLGEAIFEAWISWPQLQTPPSSDAFSLARAAHAKLALTCRMVAEAGLDPSAVVTLRLCTIFVYIGIVEMAIPIGKLAALMLRDDCADPQELSWLEERVLAAAKEHGGKLSVQANDRGDPEVRIEDFGDALEVEPFIQDLELRFRQDLKAFRQDTPESHGEDAPIQSW</sequence>
<organism evidence="6 7">
    <name type="scientific">Symbiodinium microadriaticum</name>
    <name type="common">Dinoflagellate</name>
    <name type="synonym">Zooxanthella microadriatica</name>
    <dbReference type="NCBI Taxonomy" id="2951"/>
    <lineage>
        <taxon>Eukaryota</taxon>
        <taxon>Sar</taxon>
        <taxon>Alveolata</taxon>
        <taxon>Dinophyceae</taxon>
        <taxon>Suessiales</taxon>
        <taxon>Symbiodiniaceae</taxon>
        <taxon>Symbiodinium</taxon>
    </lineage>
</organism>
<comment type="caution">
    <text evidence="6">The sequence shown here is derived from an EMBL/GenBank/DDBJ whole genome shotgun (WGS) entry which is preliminary data.</text>
</comment>
<dbReference type="InterPro" id="IPR044571">
    <property type="entry name" value="P4KG1-8"/>
</dbReference>
<dbReference type="GO" id="GO:0005524">
    <property type="term" value="F:ATP binding"/>
    <property type="evidence" value="ECO:0007669"/>
    <property type="project" value="UniProtKB-KW"/>
</dbReference>
<keyword evidence="2" id="KW-0808">Transferase</keyword>
<keyword evidence="4 6" id="KW-0418">Kinase</keyword>
<proteinExistence type="inferred from homology"/>
<evidence type="ECO:0000256" key="1">
    <source>
        <dbReference type="ARBA" id="ARBA00008941"/>
    </source>
</evidence>
<evidence type="ECO:0000256" key="4">
    <source>
        <dbReference type="ARBA" id="ARBA00022777"/>
    </source>
</evidence>
<evidence type="ECO:0000313" key="7">
    <source>
        <dbReference type="Proteomes" id="UP000186817"/>
    </source>
</evidence>
<evidence type="ECO:0000256" key="3">
    <source>
        <dbReference type="ARBA" id="ARBA00022741"/>
    </source>
</evidence>
<name>A0A1Q9DDH0_SYMMI</name>
<keyword evidence="7" id="KW-1185">Reference proteome</keyword>
<comment type="similarity">
    <text evidence="1">Belongs to the PI3/PI4-kinase family. Type II PI4K subfamily.</text>
</comment>
<protein>
    <submittedName>
        <fullName evidence="6">Phosphatidylinositol 4-kinase gamma 5</fullName>
    </submittedName>
</protein>
<accession>A0A1Q9DDH0</accession>
<dbReference type="PANTHER" id="PTHR45800">
    <property type="entry name" value="PHOSPHATIDYLINOSITOL 4-KINASE GAMMA"/>
    <property type="match status" value="1"/>
</dbReference>
<dbReference type="EMBL" id="LSRX01000591">
    <property type="protein sequence ID" value="OLP93197.1"/>
    <property type="molecule type" value="Genomic_DNA"/>
</dbReference>
<dbReference type="Proteomes" id="UP000186817">
    <property type="component" value="Unassembled WGS sequence"/>
</dbReference>
<evidence type="ECO:0000256" key="5">
    <source>
        <dbReference type="ARBA" id="ARBA00022840"/>
    </source>
</evidence>
<gene>
    <name evidence="6" type="primary">PI4KG5</name>
    <name evidence="6" type="ORF">AK812_SmicGene24923</name>
</gene>
<keyword evidence="3" id="KW-0547">Nucleotide-binding</keyword>
<reference evidence="6 7" key="1">
    <citation type="submission" date="2016-02" db="EMBL/GenBank/DDBJ databases">
        <title>Genome analysis of coral dinoflagellate symbionts highlights evolutionary adaptations to a symbiotic lifestyle.</title>
        <authorList>
            <person name="Aranda M."/>
            <person name="Li Y."/>
            <person name="Liew Y.J."/>
            <person name="Baumgarten S."/>
            <person name="Simakov O."/>
            <person name="Wilson M."/>
            <person name="Piel J."/>
            <person name="Ashoor H."/>
            <person name="Bougouffa S."/>
            <person name="Bajic V.B."/>
            <person name="Ryu T."/>
            <person name="Ravasi T."/>
            <person name="Bayer T."/>
            <person name="Micklem G."/>
            <person name="Kim H."/>
            <person name="Bhak J."/>
            <person name="Lajeunesse T.C."/>
            <person name="Voolstra C.R."/>
        </authorList>
    </citation>
    <scope>NUCLEOTIDE SEQUENCE [LARGE SCALE GENOMIC DNA]</scope>
    <source>
        <strain evidence="6 7">CCMP2467</strain>
    </source>
</reference>